<dbReference type="PROSITE" id="PS51257">
    <property type="entry name" value="PROKAR_LIPOPROTEIN"/>
    <property type="match status" value="1"/>
</dbReference>
<feature type="transmembrane region" description="Helical" evidence="8">
    <location>
        <begin position="58"/>
        <end position="83"/>
    </location>
</feature>
<evidence type="ECO:0000256" key="4">
    <source>
        <dbReference type="ARBA" id="ARBA00022679"/>
    </source>
</evidence>
<keyword evidence="6 8" id="KW-1133">Transmembrane helix</keyword>
<accession>A0A930VA80</accession>
<evidence type="ECO:0000256" key="2">
    <source>
        <dbReference type="ARBA" id="ARBA00022475"/>
    </source>
</evidence>
<feature type="transmembrane region" description="Helical" evidence="8">
    <location>
        <begin position="308"/>
        <end position="328"/>
    </location>
</feature>
<keyword evidence="4" id="KW-0808">Transferase</keyword>
<dbReference type="InterPro" id="IPR050297">
    <property type="entry name" value="LipidA_mod_glycosyltrf_83"/>
</dbReference>
<feature type="transmembrane region" description="Helical" evidence="8">
    <location>
        <begin position="142"/>
        <end position="173"/>
    </location>
</feature>
<dbReference type="EMBL" id="JADKPN010000006">
    <property type="protein sequence ID" value="MBF4763774.1"/>
    <property type="molecule type" value="Genomic_DNA"/>
</dbReference>
<dbReference type="AlphaFoldDB" id="A0A930VA80"/>
<sequence>MAPFARGVWLVAGVVAVVLTACSPFYGWERDELYFAMLPPAWGYVDQPPLVPLVAHALGASVVLLRVPATLCAAASVVVLGLLVRELGGDRRAQVFAAVAYAGTAACLNFGHVLLTSTPELVTWPLVCWLVVRAELRDRPRLWLVAGVVAGLAAYVKLLVAVLLVGIVVGLLVAGPRSRLRSPHVLGGGLLAVLVTLPNLVYQSTHDLPQLRMGAALSEHNAGEVRWFMWVFLLIVLGPPLVWVWVRGIVELWRRPEWRPVRFLVPAFAVVVLFTFVGGSQPHYPTFLLVVLFAAGCAAGVRLAWPWLALNTAVSAVISLPLLPLSVLGSTPVPGINLLAADSVGWPEYVDQVEAAYAALPADERAGAVVLASNYGEAGALVRLGEGLPAVYSGHNSLADLGRPPDGTDVVVVVGGQVALLRSWFTSCEVVDRLDNGHDVDNEEQGQPVAVCRGPLRSWSAIWADVRHLD</sequence>
<dbReference type="Proteomes" id="UP000640489">
    <property type="component" value="Unassembled WGS sequence"/>
</dbReference>
<dbReference type="GO" id="GO:0016763">
    <property type="term" value="F:pentosyltransferase activity"/>
    <property type="evidence" value="ECO:0007669"/>
    <property type="project" value="TreeGrafter"/>
</dbReference>
<feature type="transmembrane region" description="Helical" evidence="8">
    <location>
        <begin position="261"/>
        <end position="278"/>
    </location>
</feature>
<gene>
    <name evidence="10" type="ORF">ISU07_11615</name>
</gene>
<evidence type="ECO:0000313" key="11">
    <source>
        <dbReference type="Proteomes" id="UP000640489"/>
    </source>
</evidence>
<feature type="domain" description="Glycosyltransferase RgtA/B/C/D-like" evidence="9">
    <location>
        <begin position="50"/>
        <end position="202"/>
    </location>
</feature>
<keyword evidence="7 8" id="KW-0472">Membrane</keyword>
<feature type="transmembrane region" description="Helical" evidence="8">
    <location>
        <begin position="284"/>
        <end position="301"/>
    </location>
</feature>
<evidence type="ECO:0000256" key="3">
    <source>
        <dbReference type="ARBA" id="ARBA00022676"/>
    </source>
</evidence>
<comment type="subcellular location">
    <subcellularLocation>
        <location evidence="1">Cell membrane</location>
        <topology evidence="1">Multi-pass membrane protein</topology>
    </subcellularLocation>
</comment>
<dbReference type="PANTHER" id="PTHR33908">
    <property type="entry name" value="MANNOSYLTRANSFERASE YKCB-RELATED"/>
    <property type="match status" value="1"/>
</dbReference>
<evidence type="ECO:0000259" key="9">
    <source>
        <dbReference type="Pfam" id="PF13231"/>
    </source>
</evidence>
<name>A0A930VA80_9ACTN</name>
<feature type="transmembrane region" description="Helical" evidence="8">
    <location>
        <begin position="7"/>
        <end position="28"/>
    </location>
</feature>
<reference evidence="10" key="1">
    <citation type="submission" date="2020-11" db="EMBL/GenBank/DDBJ databases">
        <title>Nocardioides sp. nov., isolated from Soil of Cynanchum wilfordii Hemsley rhizosphere.</title>
        <authorList>
            <person name="Lee J.-S."/>
            <person name="Suh M.K."/>
            <person name="Kim J.-S."/>
        </authorList>
    </citation>
    <scope>NUCLEOTIDE SEQUENCE</scope>
    <source>
        <strain evidence="10">KCTC 19275</strain>
    </source>
</reference>
<dbReference type="InterPro" id="IPR038731">
    <property type="entry name" value="RgtA/B/C-like"/>
</dbReference>
<dbReference type="RefSeq" id="WP_194706967.1">
    <property type="nucleotide sequence ID" value="NZ_JADKPN010000006.1"/>
</dbReference>
<proteinExistence type="predicted"/>
<organism evidence="10 11">
    <name type="scientific">Nocardioides islandensis</name>
    <dbReference type="NCBI Taxonomy" id="433663"/>
    <lineage>
        <taxon>Bacteria</taxon>
        <taxon>Bacillati</taxon>
        <taxon>Actinomycetota</taxon>
        <taxon>Actinomycetes</taxon>
        <taxon>Propionibacteriales</taxon>
        <taxon>Nocardioidaceae</taxon>
        <taxon>Nocardioides</taxon>
    </lineage>
</organism>
<evidence type="ECO:0000256" key="5">
    <source>
        <dbReference type="ARBA" id="ARBA00022692"/>
    </source>
</evidence>
<protein>
    <submittedName>
        <fullName evidence="10">Glycosyltransferase family 39 protein</fullName>
    </submittedName>
</protein>
<dbReference type="Pfam" id="PF13231">
    <property type="entry name" value="PMT_2"/>
    <property type="match status" value="1"/>
</dbReference>
<feature type="transmembrane region" description="Helical" evidence="8">
    <location>
        <begin position="95"/>
        <end position="115"/>
    </location>
</feature>
<dbReference type="PANTHER" id="PTHR33908:SF11">
    <property type="entry name" value="MEMBRANE PROTEIN"/>
    <property type="match status" value="1"/>
</dbReference>
<keyword evidence="2" id="KW-1003">Cell membrane</keyword>
<keyword evidence="5 8" id="KW-0812">Transmembrane</keyword>
<evidence type="ECO:0000256" key="7">
    <source>
        <dbReference type="ARBA" id="ARBA00023136"/>
    </source>
</evidence>
<evidence type="ECO:0000256" key="1">
    <source>
        <dbReference type="ARBA" id="ARBA00004651"/>
    </source>
</evidence>
<evidence type="ECO:0000256" key="8">
    <source>
        <dbReference type="SAM" id="Phobius"/>
    </source>
</evidence>
<evidence type="ECO:0000256" key="6">
    <source>
        <dbReference type="ARBA" id="ARBA00022989"/>
    </source>
</evidence>
<evidence type="ECO:0000313" key="10">
    <source>
        <dbReference type="EMBL" id="MBF4763774.1"/>
    </source>
</evidence>
<dbReference type="GO" id="GO:0009103">
    <property type="term" value="P:lipopolysaccharide biosynthetic process"/>
    <property type="evidence" value="ECO:0007669"/>
    <property type="project" value="UniProtKB-ARBA"/>
</dbReference>
<keyword evidence="3" id="KW-0328">Glycosyltransferase</keyword>
<comment type="caution">
    <text evidence="10">The sequence shown here is derived from an EMBL/GenBank/DDBJ whole genome shotgun (WGS) entry which is preliminary data.</text>
</comment>
<feature type="transmembrane region" description="Helical" evidence="8">
    <location>
        <begin position="227"/>
        <end position="249"/>
    </location>
</feature>
<keyword evidence="11" id="KW-1185">Reference proteome</keyword>
<feature type="transmembrane region" description="Helical" evidence="8">
    <location>
        <begin position="185"/>
        <end position="202"/>
    </location>
</feature>
<dbReference type="GO" id="GO:0005886">
    <property type="term" value="C:plasma membrane"/>
    <property type="evidence" value="ECO:0007669"/>
    <property type="project" value="UniProtKB-SubCell"/>
</dbReference>